<accession>A0A6J5W954</accession>
<evidence type="ECO:0000313" key="12">
    <source>
        <dbReference type="Proteomes" id="UP000507245"/>
    </source>
</evidence>
<dbReference type="AlphaFoldDB" id="A0A6J5W954"/>
<keyword evidence="6" id="KW-0736">Signalosome</keyword>
<dbReference type="GO" id="GO:0008180">
    <property type="term" value="C:COP9 signalosome"/>
    <property type="evidence" value="ECO:0007669"/>
    <property type="project" value="UniProtKB-KW"/>
</dbReference>
<dbReference type="EMBL" id="CAEKKB010000001">
    <property type="protein sequence ID" value="CAB4296342.1"/>
    <property type="molecule type" value="Genomic_DNA"/>
</dbReference>
<dbReference type="InterPro" id="IPR054559">
    <property type="entry name" value="PSMD12-CSN4-like_N"/>
</dbReference>
<dbReference type="EMBL" id="CAEKDK010000001">
    <property type="protein sequence ID" value="CAB4265753.1"/>
    <property type="molecule type" value="Genomic_DNA"/>
</dbReference>
<evidence type="ECO:0000259" key="8">
    <source>
        <dbReference type="PROSITE" id="PS50250"/>
    </source>
</evidence>
<evidence type="ECO:0000256" key="1">
    <source>
        <dbReference type="ARBA" id="ARBA00004123"/>
    </source>
</evidence>
<dbReference type="InterPro" id="IPR036390">
    <property type="entry name" value="WH_DNA-bd_sf"/>
</dbReference>
<dbReference type="PANTHER" id="PTHR10855:SF2">
    <property type="entry name" value="COP9 SIGNALOSOME COMPLEX SUBUNIT 4"/>
    <property type="match status" value="1"/>
</dbReference>
<dbReference type="FunFam" id="1.10.10.10:FF:000190">
    <property type="entry name" value="COP9 signalosome complex subunit 4"/>
    <property type="match status" value="1"/>
</dbReference>
<dbReference type="InterPro" id="IPR040134">
    <property type="entry name" value="PSMD12/CSN4"/>
</dbReference>
<proteinExistence type="inferred from homology"/>
<dbReference type="Pfam" id="PF22241">
    <property type="entry name" value="PSMD12-CSN4_N"/>
    <property type="match status" value="1"/>
</dbReference>
<dbReference type="PANTHER" id="PTHR10855">
    <property type="entry name" value="26S PROTEASOME NON-ATPASE REGULATORY SUBUNIT 12/COP9 SIGNALOSOME COMPLEX SUBUNIT 4"/>
    <property type="match status" value="1"/>
</dbReference>
<name>A0A6J5W954_PRUAR</name>
<feature type="domain" description="PCI" evidence="8">
    <location>
        <begin position="190"/>
        <end position="363"/>
    </location>
</feature>
<dbReference type="InterPro" id="IPR000717">
    <property type="entry name" value="PCI_dom"/>
</dbReference>
<dbReference type="Pfam" id="PF01399">
    <property type="entry name" value="PCI"/>
    <property type="match status" value="1"/>
</dbReference>
<keyword evidence="5" id="KW-0963">Cytoplasm</keyword>
<evidence type="ECO:0000256" key="5">
    <source>
        <dbReference type="ARBA" id="ARBA00022490"/>
    </source>
</evidence>
<dbReference type="SMART" id="SM00088">
    <property type="entry name" value="PINT"/>
    <property type="match status" value="1"/>
</dbReference>
<dbReference type="InterPro" id="IPR036388">
    <property type="entry name" value="WH-like_DNA-bd_sf"/>
</dbReference>
<dbReference type="Proteomes" id="UP000507222">
    <property type="component" value="Unassembled WGS sequence"/>
</dbReference>
<evidence type="ECO:0000256" key="4">
    <source>
        <dbReference type="ARBA" id="ARBA00014881"/>
    </source>
</evidence>
<dbReference type="GO" id="GO:0005829">
    <property type="term" value="C:cytosol"/>
    <property type="evidence" value="ECO:0007669"/>
    <property type="project" value="TreeGrafter"/>
</dbReference>
<evidence type="ECO:0000256" key="6">
    <source>
        <dbReference type="ARBA" id="ARBA00022790"/>
    </source>
</evidence>
<protein>
    <recommendedName>
        <fullName evidence="4">COP9 signalosome complex subunit 4</fullName>
    </recommendedName>
</protein>
<dbReference type="SUPFAM" id="SSF46785">
    <property type="entry name" value="Winged helix' DNA-binding domain"/>
    <property type="match status" value="1"/>
</dbReference>
<evidence type="ECO:0000313" key="10">
    <source>
        <dbReference type="EMBL" id="CAB4296342.1"/>
    </source>
</evidence>
<dbReference type="Proteomes" id="UP000507245">
    <property type="component" value="Unassembled WGS sequence"/>
</dbReference>
<evidence type="ECO:0000313" key="11">
    <source>
        <dbReference type="Proteomes" id="UP000507222"/>
    </source>
</evidence>
<keyword evidence="7" id="KW-0539">Nucleus</keyword>
<sequence>MKSAFASASAISDQRQKIEQYKHILSTVISSSDVVQAKNFIDHMLSEDVPLVVSRQLLQNFAQELGRWEPETQKEIAHYALSQIRAVSFEEQVLIIREKLAELYESEQQWSKAAQMLSGINLDSGMRVVDDTFKLSKCVQIARLYLEDDDAVNAEAFIHKASFLITTIQHEVLNLQYKVCYARILDLKRRFLEAALRYYEFSQIEKRQIGDEEIDEEALEQALSAAVTCTILAAAGPQRSRVLATLYKDERCSKLKIYPILQKVYLERILRKPEIDAFSEELKPHQKALLPDNFTVLDRAMIEHNLLSASKLYTNISFDELGTLLGIEPHKAEKIASKMIYEDRMRGSIDQVEAVIHFEDDTEELQQWDQQIVGLCQALNDVLDSMAKKGLPIPV</sequence>
<reference evidence="10 11" key="2">
    <citation type="submission" date="2020-05" db="EMBL/GenBank/DDBJ databases">
        <authorList>
            <person name="Campoy J."/>
            <person name="Schneeberger K."/>
            <person name="Spophaly S."/>
        </authorList>
    </citation>
    <scope>NUCLEOTIDE SEQUENCE [LARGE SCALE GENOMIC DNA]</scope>
    <source>
        <strain evidence="10">PruArmRojPasFocal</strain>
    </source>
</reference>
<evidence type="ECO:0000256" key="2">
    <source>
        <dbReference type="ARBA" id="ARBA00004496"/>
    </source>
</evidence>
<comment type="similarity">
    <text evidence="3">Belongs to the CSN4 family.</text>
</comment>
<dbReference type="PROSITE" id="PS50250">
    <property type="entry name" value="PCI"/>
    <property type="match status" value="1"/>
</dbReference>
<dbReference type="Gene3D" id="1.10.10.10">
    <property type="entry name" value="Winged helix-like DNA-binding domain superfamily/Winged helix DNA-binding domain"/>
    <property type="match status" value="1"/>
</dbReference>
<evidence type="ECO:0000256" key="7">
    <source>
        <dbReference type="ARBA" id="ARBA00023242"/>
    </source>
</evidence>
<organism evidence="10 12">
    <name type="scientific">Prunus armeniaca</name>
    <name type="common">Apricot</name>
    <name type="synonym">Armeniaca vulgaris</name>
    <dbReference type="NCBI Taxonomy" id="36596"/>
    <lineage>
        <taxon>Eukaryota</taxon>
        <taxon>Viridiplantae</taxon>
        <taxon>Streptophyta</taxon>
        <taxon>Embryophyta</taxon>
        <taxon>Tracheophyta</taxon>
        <taxon>Spermatophyta</taxon>
        <taxon>Magnoliopsida</taxon>
        <taxon>eudicotyledons</taxon>
        <taxon>Gunneridae</taxon>
        <taxon>Pentapetalae</taxon>
        <taxon>rosids</taxon>
        <taxon>fabids</taxon>
        <taxon>Rosales</taxon>
        <taxon>Rosaceae</taxon>
        <taxon>Amygdaloideae</taxon>
        <taxon>Amygdaleae</taxon>
        <taxon>Prunus</taxon>
    </lineage>
</organism>
<evidence type="ECO:0000256" key="3">
    <source>
        <dbReference type="ARBA" id="ARBA00010417"/>
    </source>
</evidence>
<reference evidence="12" key="1">
    <citation type="journal article" date="2020" name="Genome Biol.">
        <title>Gamete binning: chromosome-level and haplotype-resolved genome assembly enabled by high-throughput single-cell sequencing of gamete genomes.</title>
        <authorList>
            <person name="Campoy J.A."/>
            <person name="Sun H."/>
            <person name="Goel M."/>
            <person name="Jiao W.-B."/>
            <person name="Folz-Donahue K."/>
            <person name="Wang N."/>
            <person name="Rubio M."/>
            <person name="Liu C."/>
            <person name="Kukat C."/>
            <person name="Ruiz D."/>
            <person name="Huettel B."/>
            <person name="Schneeberger K."/>
        </authorList>
    </citation>
    <scope>NUCLEOTIDE SEQUENCE [LARGE SCALE GENOMIC DNA]</scope>
    <source>
        <strain evidence="12">cv. Rojo Pasion</strain>
    </source>
</reference>
<comment type="subcellular location">
    <subcellularLocation>
        <location evidence="2">Cytoplasm</location>
    </subcellularLocation>
    <subcellularLocation>
        <location evidence="1">Nucleus</location>
    </subcellularLocation>
</comment>
<evidence type="ECO:0000313" key="9">
    <source>
        <dbReference type="EMBL" id="CAB4265753.1"/>
    </source>
</evidence>
<gene>
    <name evidence="9" type="ORF">CURHAP_LOCUS7934</name>
    <name evidence="10" type="ORF">ORAREDHAP_LOCUS7928</name>
</gene>
<dbReference type="OrthoDB" id="295656at2759"/>
<keyword evidence="12" id="KW-1185">Reference proteome</keyword>